<keyword evidence="4 5" id="KW-0949">S-adenosyl-L-methionine</keyword>
<dbReference type="Pfam" id="PF04013">
    <property type="entry name" value="Methyltrn_RNA_2"/>
    <property type="match status" value="1"/>
</dbReference>
<evidence type="ECO:0000313" key="6">
    <source>
        <dbReference type="EMBL" id="OIR21602.1"/>
    </source>
</evidence>
<reference evidence="6 7" key="1">
    <citation type="submission" date="2016-08" db="EMBL/GenBank/DDBJ databases">
        <title>New Insights into Marine Group III Euryarchaeota, from dark to light.</title>
        <authorList>
            <person name="Haro-Moreno J.M."/>
            <person name="Rodriguez-Valera F."/>
            <person name="Lopez-Garcia P."/>
            <person name="Moreira D."/>
            <person name="Martin-Cuadrado A.B."/>
        </authorList>
    </citation>
    <scope>NUCLEOTIDE SEQUENCE [LARGE SCALE GENOMIC DNA]</scope>
    <source>
        <strain evidence="6">CG-Epi2</strain>
    </source>
</reference>
<dbReference type="Gene3D" id="3.40.1280.10">
    <property type="match status" value="1"/>
</dbReference>
<dbReference type="GO" id="GO:0005737">
    <property type="term" value="C:cytoplasm"/>
    <property type="evidence" value="ECO:0007669"/>
    <property type="project" value="UniProtKB-SubCell"/>
</dbReference>
<dbReference type="EMBL" id="MIYZ01000039">
    <property type="protein sequence ID" value="OIR21602.1"/>
    <property type="molecule type" value="Genomic_DNA"/>
</dbReference>
<evidence type="ECO:0000256" key="3">
    <source>
        <dbReference type="ARBA" id="ARBA00022679"/>
    </source>
</evidence>
<comment type="function">
    <text evidence="5">Specifically catalyzes the N1-methylation of pseudouridine at position 54 (Psi54) in tRNAs.</text>
</comment>
<organism evidence="6 7">
    <name type="scientific">Marine Group III euryarchaeote CG-Epi2</name>
    <dbReference type="NCBI Taxonomy" id="1888996"/>
    <lineage>
        <taxon>Archaea</taxon>
        <taxon>Methanobacteriati</taxon>
        <taxon>Thermoplasmatota</taxon>
        <taxon>Thermoplasmata</taxon>
        <taxon>Candidatus Thermoprofundales</taxon>
    </lineage>
</organism>
<dbReference type="CDD" id="cd18087">
    <property type="entry name" value="TrmY-like"/>
    <property type="match status" value="1"/>
</dbReference>
<protein>
    <recommendedName>
        <fullName evidence="5">tRNA (pseudouridine(54)-N(1))-methyltransferase</fullName>
        <ecNumber evidence="5">2.1.1.257</ecNumber>
    </recommendedName>
</protein>
<evidence type="ECO:0000313" key="7">
    <source>
        <dbReference type="Proteomes" id="UP000183615"/>
    </source>
</evidence>
<feature type="binding site" evidence="5">
    <location>
        <position position="129"/>
    </location>
    <ligand>
        <name>S-adenosyl-L-methionine</name>
        <dbReference type="ChEBI" id="CHEBI:59789"/>
    </ligand>
</feature>
<accession>A0A1J5TKV6</accession>
<comment type="subunit">
    <text evidence="5">Homodimer.</text>
</comment>
<gene>
    <name evidence="5" type="primary">trmY</name>
    <name evidence="6" type="ORF">BET99_01895</name>
</gene>
<comment type="caution">
    <text evidence="5">Lacks conserved residue(s) required for the propagation of feature annotation.</text>
</comment>
<dbReference type="InterPro" id="IPR029026">
    <property type="entry name" value="tRNA_m1G_MTases_N"/>
</dbReference>
<dbReference type="InterPro" id="IPR029028">
    <property type="entry name" value="Alpha/beta_knot_MTases"/>
</dbReference>
<dbReference type="GO" id="GO:0030488">
    <property type="term" value="P:tRNA methylation"/>
    <property type="evidence" value="ECO:0007669"/>
    <property type="project" value="UniProtKB-UniRule"/>
</dbReference>
<dbReference type="EC" id="2.1.1.257" evidence="5"/>
<comment type="caution">
    <text evidence="6">The sequence shown here is derived from an EMBL/GenBank/DDBJ whole genome shotgun (WGS) entry which is preliminary data.</text>
</comment>
<dbReference type="InterPro" id="IPR007158">
    <property type="entry name" value="TrmY"/>
</dbReference>
<evidence type="ECO:0000256" key="1">
    <source>
        <dbReference type="ARBA" id="ARBA00022490"/>
    </source>
</evidence>
<keyword evidence="5" id="KW-0819">tRNA processing</keyword>
<sequence length="215" mass="24024">MAERNFVVIGHRAHTAADWKLDDLCGGAGRLDVLVRCVTASLWKSHGIRSNTDIWLILDGPPNAPITVHFNGERIRYLNPDERSTAALIRNGLIKYENQSKALETSPGVTFEKIGLEEILTRLPNPVLLSENGNDEIKNSGTFILGDDKDPTETEMQILNKLPKINLGKESLLSSACITLIHHRRLRNQTQTFNSYNTKTVTSFSKYSNGRTHDS</sequence>
<dbReference type="AlphaFoldDB" id="A0A1J5TKV6"/>
<evidence type="ECO:0000256" key="5">
    <source>
        <dbReference type="HAMAP-Rule" id="MF_00587"/>
    </source>
</evidence>
<keyword evidence="1 5" id="KW-0963">Cytoplasm</keyword>
<evidence type="ECO:0000256" key="2">
    <source>
        <dbReference type="ARBA" id="ARBA00022603"/>
    </source>
</evidence>
<dbReference type="GO" id="GO:0008757">
    <property type="term" value="F:S-adenosylmethionine-dependent methyltransferase activity"/>
    <property type="evidence" value="ECO:0007669"/>
    <property type="project" value="UniProtKB-UniRule"/>
</dbReference>
<dbReference type="PANTHER" id="PTHR40703:SF1">
    <property type="entry name" value="TRNA (PSEUDOURIDINE(54)-N(1))-METHYLTRANSFERASE"/>
    <property type="match status" value="1"/>
</dbReference>
<dbReference type="SUPFAM" id="SSF75217">
    <property type="entry name" value="alpha/beta knot"/>
    <property type="match status" value="1"/>
</dbReference>
<dbReference type="PANTHER" id="PTHR40703">
    <property type="entry name" value="TRNA (PSEUDOURIDINE(54)-N(1))-METHYLTRANSFERASE"/>
    <property type="match status" value="1"/>
</dbReference>
<proteinExistence type="inferred from homology"/>
<comment type="similarity">
    <text evidence="5">Belongs to the methyltransferase superfamily. TrmY family.</text>
</comment>
<comment type="catalytic activity">
    <reaction evidence="5">
        <text>pseudouridine(54) in tRNA + S-adenosyl-L-methionine = N(1)-methylpseudouridine(54) in tRNA + S-adenosyl-L-homocysteine + H(+)</text>
        <dbReference type="Rhea" id="RHEA:55292"/>
        <dbReference type="Rhea" id="RHEA-COMP:14140"/>
        <dbReference type="Rhea" id="RHEA-COMP:14141"/>
        <dbReference type="ChEBI" id="CHEBI:15378"/>
        <dbReference type="ChEBI" id="CHEBI:57856"/>
        <dbReference type="ChEBI" id="CHEBI:59789"/>
        <dbReference type="ChEBI" id="CHEBI:65314"/>
        <dbReference type="ChEBI" id="CHEBI:74890"/>
        <dbReference type="EC" id="2.1.1.257"/>
    </reaction>
</comment>
<dbReference type="Proteomes" id="UP000183615">
    <property type="component" value="Unassembled WGS sequence"/>
</dbReference>
<feature type="binding site" evidence="5">
    <location>
        <position position="146"/>
    </location>
    <ligand>
        <name>S-adenosyl-L-methionine</name>
        <dbReference type="ChEBI" id="CHEBI:59789"/>
    </ligand>
</feature>
<comment type="subcellular location">
    <subcellularLocation>
        <location evidence="5">Cytoplasm</location>
    </subcellularLocation>
</comment>
<dbReference type="HAMAP" id="MF_00587">
    <property type="entry name" value="tRNA_methyltr_TrmY"/>
    <property type="match status" value="1"/>
</dbReference>
<keyword evidence="2 5" id="KW-0489">Methyltransferase</keyword>
<keyword evidence="3 5" id="KW-0808">Transferase</keyword>
<name>A0A1J5TKV6_9ARCH</name>
<feature type="binding site" evidence="5">
    <location>
        <position position="177"/>
    </location>
    <ligand>
        <name>S-adenosyl-L-methionine</name>
        <dbReference type="ChEBI" id="CHEBI:59789"/>
    </ligand>
</feature>
<dbReference type="GO" id="GO:0008175">
    <property type="term" value="F:tRNA methyltransferase activity"/>
    <property type="evidence" value="ECO:0007669"/>
    <property type="project" value="UniProtKB-UniRule"/>
</dbReference>
<evidence type="ECO:0000256" key="4">
    <source>
        <dbReference type="ARBA" id="ARBA00022691"/>
    </source>
</evidence>